<evidence type="ECO:0000313" key="2">
    <source>
        <dbReference type="EMBL" id="KAK4190903.1"/>
    </source>
</evidence>
<dbReference type="AlphaFoldDB" id="A0AAN6X078"/>
<feature type="region of interest" description="Disordered" evidence="1">
    <location>
        <begin position="196"/>
        <end position="215"/>
    </location>
</feature>
<feature type="compositionally biased region" description="Polar residues" evidence="1">
    <location>
        <begin position="204"/>
        <end position="215"/>
    </location>
</feature>
<dbReference type="EMBL" id="MU864362">
    <property type="protein sequence ID" value="KAK4190903.1"/>
    <property type="molecule type" value="Genomic_DNA"/>
</dbReference>
<evidence type="ECO:0000256" key="1">
    <source>
        <dbReference type="SAM" id="MobiDB-lite"/>
    </source>
</evidence>
<name>A0AAN6X078_9PEZI</name>
<organism evidence="2 3">
    <name type="scientific">Podospora australis</name>
    <dbReference type="NCBI Taxonomy" id="1536484"/>
    <lineage>
        <taxon>Eukaryota</taxon>
        <taxon>Fungi</taxon>
        <taxon>Dikarya</taxon>
        <taxon>Ascomycota</taxon>
        <taxon>Pezizomycotina</taxon>
        <taxon>Sordariomycetes</taxon>
        <taxon>Sordariomycetidae</taxon>
        <taxon>Sordariales</taxon>
        <taxon>Podosporaceae</taxon>
        <taxon>Podospora</taxon>
    </lineage>
</organism>
<gene>
    <name evidence="2" type="ORF">QBC35DRAFT_471279</name>
</gene>
<evidence type="ECO:0000313" key="3">
    <source>
        <dbReference type="Proteomes" id="UP001302126"/>
    </source>
</evidence>
<feature type="region of interest" description="Disordered" evidence="1">
    <location>
        <begin position="78"/>
        <end position="104"/>
    </location>
</feature>
<keyword evidence="3" id="KW-1185">Reference proteome</keyword>
<reference evidence="2" key="1">
    <citation type="journal article" date="2023" name="Mol. Phylogenet. Evol.">
        <title>Genome-scale phylogeny and comparative genomics of the fungal order Sordariales.</title>
        <authorList>
            <person name="Hensen N."/>
            <person name="Bonometti L."/>
            <person name="Westerberg I."/>
            <person name="Brannstrom I.O."/>
            <person name="Guillou S."/>
            <person name="Cros-Aarteil S."/>
            <person name="Calhoun S."/>
            <person name="Haridas S."/>
            <person name="Kuo A."/>
            <person name="Mondo S."/>
            <person name="Pangilinan J."/>
            <person name="Riley R."/>
            <person name="LaButti K."/>
            <person name="Andreopoulos B."/>
            <person name="Lipzen A."/>
            <person name="Chen C."/>
            <person name="Yan M."/>
            <person name="Daum C."/>
            <person name="Ng V."/>
            <person name="Clum A."/>
            <person name="Steindorff A."/>
            <person name="Ohm R.A."/>
            <person name="Martin F."/>
            <person name="Silar P."/>
            <person name="Natvig D.O."/>
            <person name="Lalanne C."/>
            <person name="Gautier V."/>
            <person name="Ament-Velasquez S.L."/>
            <person name="Kruys A."/>
            <person name="Hutchinson M.I."/>
            <person name="Powell A.J."/>
            <person name="Barry K."/>
            <person name="Miller A.N."/>
            <person name="Grigoriev I.V."/>
            <person name="Debuchy R."/>
            <person name="Gladieux P."/>
            <person name="Hiltunen Thoren M."/>
            <person name="Johannesson H."/>
        </authorList>
    </citation>
    <scope>NUCLEOTIDE SEQUENCE</scope>
    <source>
        <strain evidence="2">PSN309</strain>
    </source>
</reference>
<protein>
    <submittedName>
        <fullName evidence="2">Uncharacterized protein</fullName>
    </submittedName>
</protein>
<accession>A0AAN6X078</accession>
<dbReference type="Proteomes" id="UP001302126">
    <property type="component" value="Unassembled WGS sequence"/>
</dbReference>
<proteinExistence type="predicted"/>
<sequence length="236" mass="26193">MEPDHLESGTDGQFPTYLLIWSGLGFVQSREEQKRLQKARGKKGSVTKIIGSGEKAGFQFTLRKGMRGVRQPKQLVWKTREESARQRQSRSGTTPKMMRKGEREELEEAGEDFAMDRYREPIWTAGLQSVVLPWITPWGKAGDGSGSDGKDRLAIQARQMEGREEIIHKVKAIPRPDSTETPNWLSCELASNASLMRGSGLSKPRQTSVLDSSSRPSLARYLAITAPTESMATAAA</sequence>
<reference evidence="2" key="2">
    <citation type="submission" date="2023-05" db="EMBL/GenBank/DDBJ databases">
        <authorList>
            <consortium name="Lawrence Berkeley National Laboratory"/>
            <person name="Steindorff A."/>
            <person name="Hensen N."/>
            <person name="Bonometti L."/>
            <person name="Westerberg I."/>
            <person name="Brannstrom I.O."/>
            <person name="Guillou S."/>
            <person name="Cros-Aarteil S."/>
            <person name="Calhoun S."/>
            <person name="Haridas S."/>
            <person name="Kuo A."/>
            <person name="Mondo S."/>
            <person name="Pangilinan J."/>
            <person name="Riley R."/>
            <person name="Labutti K."/>
            <person name="Andreopoulos B."/>
            <person name="Lipzen A."/>
            <person name="Chen C."/>
            <person name="Yanf M."/>
            <person name="Daum C."/>
            <person name="Ng V."/>
            <person name="Clum A."/>
            <person name="Ohm R."/>
            <person name="Martin F."/>
            <person name="Silar P."/>
            <person name="Natvig D."/>
            <person name="Lalanne C."/>
            <person name="Gautier V."/>
            <person name="Ament-Velasquez S.L."/>
            <person name="Kruys A."/>
            <person name="Hutchinson M.I."/>
            <person name="Powell A.J."/>
            <person name="Barry K."/>
            <person name="Miller A.N."/>
            <person name="Grigoriev I.V."/>
            <person name="Debuchy R."/>
            <person name="Gladieux P."/>
            <person name="Thoren M.H."/>
            <person name="Johannesson H."/>
        </authorList>
    </citation>
    <scope>NUCLEOTIDE SEQUENCE</scope>
    <source>
        <strain evidence="2">PSN309</strain>
    </source>
</reference>
<comment type="caution">
    <text evidence="2">The sequence shown here is derived from an EMBL/GenBank/DDBJ whole genome shotgun (WGS) entry which is preliminary data.</text>
</comment>